<feature type="region of interest" description="Disordered" evidence="2">
    <location>
        <begin position="920"/>
        <end position="971"/>
    </location>
</feature>
<evidence type="ECO:0000313" key="6">
    <source>
        <dbReference type="RefSeq" id="XP_017341427.1"/>
    </source>
</evidence>
<dbReference type="InterPro" id="IPR022122">
    <property type="entry name" value="DUF3657"/>
</dbReference>
<comment type="similarity">
    <text evidence="1">Belongs to the FAM135 family.</text>
</comment>
<dbReference type="Pfam" id="PF12394">
    <property type="entry name" value="DUF3657"/>
    <property type="match status" value="1"/>
</dbReference>
<feature type="region of interest" description="Disordered" evidence="2">
    <location>
        <begin position="728"/>
        <end position="792"/>
    </location>
</feature>
<dbReference type="FunFam" id="3.40.50.1820:FF:000004">
    <property type="entry name" value="Protein FAM135A isoform a"/>
    <property type="match status" value="1"/>
</dbReference>
<dbReference type="OMA" id="HFHPRKG"/>
<dbReference type="Proteomes" id="UP000221080">
    <property type="component" value="Chromosome 14"/>
</dbReference>
<keyword evidence="4" id="KW-1185">Reference proteome</keyword>
<dbReference type="Pfam" id="PF05057">
    <property type="entry name" value="DUF676"/>
    <property type="match status" value="1"/>
</dbReference>
<accession>A0A2D0SFC4</accession>
<evidence type="ECO:0000259" key="3">
    <source>
        <dbReference type="Pfam" id="PF05057"/>
    </source>
</evidence>
<feature type="compositionally biased region" description="Polar residues" evidence="2">
    <location>
        <begin position="730"/>
        <end position="746"/>
    </location>
</feature>
<sequence>MSEVQGTVEFSVELHKFHNVDLFQRGFYQVRAGLRVSPHIPHRFITTTPGHTGECSFTKPGVHDGVVFSRIFQILYRNEEVSLEDRAIFRVHLLLDGERVEEALNEVDFHLRLDLHFTDVEQQLADISSVPVISSRTLGLHFHPCSGLHHHLPVMFDYFHLSVISVTVHASLVALHQPLISFARSSKGAWLGKGSPESEAPPAMMSVENLMFGAGYCRPILTEGSFYVASENCLQRAHTWHRTLCRLLLAAYEGLSFFYTVLMKDNPQMQCCEIEELLFEESLNKLTIELQLLSGHEKVAEQISRDLSQLCARLASLWAQFVEAAVPNPQVRSYLAQEHHKLRVRRFSEGYFFTEHPKESSLTFQEDLISRHAQMAVDLRSSEYLSLMPPLPIECLDIDGDWNSLPIIFEDRYVAAPCLDYNPHVPNHIDSNTQKSTNSDDTGKYSISPLERRSQSPAISPKDSASKEFMDLPTYMALIGREKDFVIDREETMDELESPVGSLDENTCIDTTETEFGSKVETIADRHQESEIRELDRANTLEEETQYIDRTGLKQIKARPNDSEQYKGDAVLLIQSKNMKCTDLTVPDISSENQQYSDSEIQAISEKHSSKEEETVLKDACPESPALAQAKNTGSVDTLLTNSSITDGPMTPPHNANILPMDHPLSVTPPRAGFLGKLKIMKRSSSVISDSGIESEPSSVAWPLDVRAGVAGSRDPLHHCRRRVHRNSLEGLQTESHGSLPSATQASLSSISSLPYEDEDEERQRQLNTLTKSASAPQINSPDNNNDNVIQDPTNQEKVVLETSSQTRKKIECGSVVDRQEISNQEMFEEVLCKQMGTFFHKFAKETPDEASDYEDIKDCSGVLHDGDSSLLNENTELCDTECCEHKGSNMGTDNNPDSHSSDAISFHDIQLSELEDGELGNITDEPNHENLISYNIDSQPSSNPSDLKELPANEREQTGKEGHARTNQVPSSGLAFMNKKVVEVVNLSVSCAPTCLPFSSVFRDSPSVTGLSVRQANSPITHQPLGSFGIISSSSSSLCTEQEISQRMLNFYKAKEAFLGKLAFRATLYSDVPLLASDHPYFPPEEEEEEFDDGIHLVVCVHGLDGNSADLRLVKTFIELGLPGSRLDFLMSERNQTDTFADFDTMTDRLLDEIIQHIQLYNLTVGRISFIGHSLGNVIIRSVLTRPRFRCYLSKLYTFLSLSGPHLGTLFNSSTLVSTGLWLMQKLKKSGSLLQLTFKDHSDPRQTFLYTLSKKPGLQFFKNVVLVASPQDRYVPFHSARIEMCRSALKDRTTGPVYMEMINNLLQPLMDTPQCRVIRHNVFHALPNTANTLIGRAAHIAVLDSELFLEKFLLVAGLEYFK</sequence>
<feature type="compositionally biased region" description="Polar residues" evidence="2">
    <location>
        <begin position="931"/>
        <end position="946"/>
    </location>
</feature>
<dbReference type="PANTHER" id="PTHR12482:SF3">
    <property type="entry name" value="PROTEIN FAM135B"/>
    <property type="match status" value="1"/>
</dbReference>
<feature type="compositionally biased region" description="Polar residues" evidence="2">
    <location>
        <begin position="429"/>
        <end position="440"/>
    </location>
</feature>
<dbReference type="InterPro" id="IPR007751">
    <property type="entry name" value="DUF676_lipase-like"/>
</dbReference>
<feature type="domain" description="DUF676" evidence="3">
    <location>
        <begin position="1095"/>
        <end position="1287"/>
    </location>
</feature>
<proteinExistence type="inferred from homology"/>
<dbReference type="Gene3D" id="3.40.50.1820">
    <property type="entry name" value="alpha/beta hydrolase"/>
    <property type="match status" value="1"/>
</dbReference>
<reference evidence="4" key="1">
    <citation type="journal article" date="2016" name="Nat. Commun.">
        <title>The channel catfish genome sequence provides insights into the evolution of scale formation in teleosts.</title>
        <authorList>
            <person name="Liu Z."/>
            <person name="Liu S."/>
            <person name="Yao J."/>
            <person name="Bao L."/>
            <person name="Zhang J."/>
            <person name="Li Y."/>
            <person name="Jiang C."/>
            <person name="Sun L."/>
            <person name="Wang R."/>
            <person name="Zhang Y."/>
            <person name="Zhou T."/>
            <person name="Zeng Q."/>
            <person name="Fu Q."/>
            <person name="Gao S."/>
            <person name="Li N."/>
            <person name="Koren S."/>
            <person name="Jiang Y."/>
            <person name="Zimin A."/>
            <person name="Xu P."/>
            <person name="Phillippy A.M."/>
            <person name="Geng X."/>
            <person name="Song L."/>
            <person name="Sun F."/>
            <person name="Li C."/>
            <person name="Wang X."/>
            <person name="Chen A."/>
            <person name="Jin Y."/>
            <person name="Yuan Z."/>
            <person name="Yang Y."/>
            <person name="Tan S."/>
            <person name="Peatman E."/>
            <person name="Lu J."/>
            <person name="Qin Z."/>
            <person name="Dunham R."/>
            <person name="Li Z."/>
            <person name="Sonstegard T."/>
            <person name="Feng J."/>
            <person name="Danzmann R.G."/>
            <person name="Schroeder S."/>
            <person name="Scheffler B."/>
            <person name="Duke M.V."/>
            <person name="Ballard L."/>
            <person name="Kucuktas H."/>
            <person name="Kaltenboeck L."/>
            <person name="Liu H."/>
            <person name="Armbruster J."/>
            <person name="Xie Y."/>
            <person name="Kirby M.L."/>
            <person name="Tian Y."/>
            <person name="Flanagan M.E."/>
            <person name="Mu W."/>
            <person name="Waldbieser G.C."/>
        </authorList>
    </citation>
    <scope>NUCLEOTIDE SEQUENCE [LARGE SCALE GENOMIC DNA]</scope>
    <source>
        <strain evidence="4">SDA103</strain>
    </source>
</reference>
<gene>
    <name evidence="5 6" type="primary">fam135b</name>
</gene>
<evidence type="ECO:0000256" key="2">
    <source>
        <dbReference type="SAM" id="MobiDB-lite"/>
    </source>
</evidence>
<evidence type="ECO:0000256" key="1">
    <source>
        <dbReference type="ARBA" id="ARBA00007949"/>
    </source>
</evidence>
<feature type="region of interest" description="Disordered" evidence="2">
    <location>
        <begin position="429"/>
        <end position="466"/>
    </location>
</feature>
<reference evidence="5 6" key="2">
    <citation type="submission" date="2025-04" db="UniProtKB">
        <authorList>
            <consortium name="RefSeq"/>
        </authorList>
    </citation>
    <scope>IDENTIFICATION</scope>
    <source>
        <tissue evidence="5 6">Blood</tissue>
    </source>
</reference>
<evidence type="ECO:0000313" key="5">
    <source>
        <dbReference type="RefSeq" id="XP_017341426.1"/>
    </source>
</evidence>
<dbReference type="InterPro" id="IPR044294">
    <property type="entry name" value="Lipase-like"/>
</dbReference>
<dbReference type="PANTHER" id="PTHR12482">
    <property type="entry name" value="LIPASE ROG1-RELATED-RELATED"/>
    <property type="match status" value="1"/>
</dbReference>
<dbReference type="OrthoDB" id="273452at2759"/>
<name>A0A2D0SFC4_ICTPU</name>
<dbReference type="RefSeq" id="XP_017341427.1">
    <property type="nucleotide sequence ID" value="XM_017485938.3"/>
</dbReference>
<dbReference type="RefSeq" id="XP_017341426.1">
    <property type="nucleotide sequence ID" value="XM_017485937.3"/>
</dbReference>
<dbReference type="KEGG" id="ipu:108275257"/>
<dbReference type="GeneID" id="108275257"/>
<evidence type="ECO:0000313" key="4">
    <source>
        <dbReference type="Proteomes" id="UP000221080"/>
    </source>
</evidence>
<dbReference type="SUPFAM" id="SSF53474">
    <property type="entry name" value="alpha/beta-Hydrolases"/>
    <property type="match status" value="1"/>
</dbReference>
<feature type="compositionally biased region" description="Basic and acidic residues" evidence="2">
    <location>
        <begin position="947"/>
        <end position="965"/>
    </location>
</feature>
<dbReference type="InterPro" id="IPR029058">
    <property type="entry name" value="AB_hydrolase_fold"/>
</dbReference>
<dbReference type="CTD" id="51059"/>
<feature type="compositionally biased region" description="Polar residues" evidence="2">
    <location>
        <begin position="766"/>
        <end position="792"/>
    </location>
</feature>
<protein>
    <submittedName>
        <fullName evidence="5 6">Protein FAM135B isoform X1</fullName>
    </submittedName>
</protein>
<organism evidence="4 6">
    <name type="scientific">Ictalurus punctatus</name>
    <name type="common">Channel catfish</name>
    <name type="synonym">Silurus punctatus</name>
    <dbReference type="NCBI Taxonomy" id="7998"/>
    <lineage>
        <taxon>Eukaryota</taxon>
        <taxon>Metazoa</taxon>
        <taxon>Chordata</taxon>
        <taxon>Craniata</taxon>
        <taxon>Vertebrata</taxon>
        <taxon>Euteleostomi</taxon>
        <taxon>Actinopterygii</taxon>
        <taxon>Neopterygii</taxon>
        <taxon>Teleostei</taxon>
        <taxon>Ostariophysi</taxon>
        <taxon>Siluriformes</taxon>
        <taxon>Ictaluridae</taxon>
        <taxon>Ictalurus</taxon>
    </lineage>
</organism>